<dbReference type="Gene3D" id="3.40.50.1000">
    <property type="entry name" value="HAD superfamily/HAD-like"/>
    <property type="match status" value="1"/>
</dbReference>
<dbReference type="InterPro" id="IPR036412">
    <property type="entry name" value="HAD-like_sf"/>
</dbReference>
<comment type="caution">
    <text evidence="1">The sequence shown here is derived from an EMBL/GenBank/DDBJ whole genome shotgun (WGS) entry which is preliminary data.</text>
</comment>
<dbReference type="Pfam" id="PF13242">
    <property type="entry name" value="Hydrolase_like"/>
    <property type="match status" value="1"/>
</dbReference>
<evidence type="ECO:0000313" key="2">
    <source>
        <dbReference type="Proteomes" id="UP001141327"/>
    </source>
</evidence>
<dbReference type="SUPFAM" id="SSF56784">
    <property type="entry name" value="HAD-like"/>
    <property type="match status" value="1"/>
</dbReference>
<dbReference type="SFLD" id="SFLDG01129">
    <property type="entry name" value="C1.5:_HAD__Beta-PGM__Phosphata"/>
    <property type="match status" value="1"/>
</dbReference>
<dbReference type="Pfam" id="PF13419">
    <property type="entry name" value="HAD_2"/>
    <property type="match status" value="1"/>
</dbReference>
<proteinExistence type="predicted"/>
<keyword evidence="2" id="KW-1185">Reference proteome</keyword>
<dbReference type="Gene3D" id="1.10.150.240">
    <property type="entry name" value="Putative phosphatase, domain 2"/>
    <property type="match status" value="1"/>
</dbReference>
<name>A0ABQ8U5V9_9EUKA</name>
<evidence type="ECO:0000313" key="1">
    <source>
        <dbReference type="EMBL" id="KAJ4453712.1"/>
    </source>
</evidence>
<dbReference type="SFLD" id="SFLDS00003">
    <property type="entry name" value="Haloacid_Dehalogenase"/>
    <property type="match status" value="1"/>
</dbReference>
<dbReference type="InterPro" id="IPR050155">
    <property type="entry name" value="HAD-like_hydrolase_sf"/>
</dbReference>
<dbReference type="InterPro" id="IPR041492">
    <property type="entry name" value="HAD_2"/>
</dbReference>
<organism evidence="1 2">
    <name type="scientific">Paratrimastix pyriformis</name>
    <dbReference type="NCBI Taxonomy" id="342808"/>
    <lineage>
        <taxon>Eukaryota</taxon>
        <taxon>Metamonada</taxon>
        <taxon>Preaxostyla</taxon>
        <taxon>Paratrimastigidae</taxon>
        <taxon>Paratrimastix</taxon>
    </lineage>
</organism>
<gene>
    <name evidence="1" type="ORF">PAPYR_11749</name>
</gene>
<reference evidence="1" key="1">
    <citation type="journal article" date="2022" name="bioRxiv">
        <title>Genomics of Preaxostyla Flagellates Illuminates Evolutionary Transitions and the Path Towards Mitochondrial Loss.</title>
        <authorList>
            <person name="Novak L.V.F."/>
            <person name="Treitli S.C."/>
            <person name="Pyrih J."/>
            <person name="Halakuc P."/>
            <person name="Pipaliya S.V."/>
            <person name="Vacek V."/>
            <person name="Brzon O."/>
            <person name="Soukal P."/>
            <person name="Eme L."/>
            <person name="Dacks J.B."/>
            <person name="Karnkowska A."/>
            <person name="Elias M."/>
            <person name="Hampl V."/>
        </authorList>
    </citation>
    <scope>NUCLEOTIDE SEQUENCE</scope>
    <source>
        <strain evidence="1">RCP-MX</strain>
    </source>
</reference>
<dbReference type="PANTHER" id="PTHR43434:SF1">
    <property type="entry name" value="PHOSPHOGLYCOLATE PHOSPHATASE"/>
    <property type="match status" value="1"/>
</dbReference>
<sequence length="267" mass="29275">MSSTSTRPTVILFDVDGTLLRFCSCHSRAFHEALLKVLKIDADITEVSYDGCTDAAILAMMMTYHDVPLDVQTAQMPTIMNEMTSYVNEQIQHDEKIILLPGVPTLLQEIRATPGVFMGLTTGNLEPIAHAKLSRLGIAEPFHYQGYHHAQDYPYPWLGGFGSDNPAKASDLTFNASQRRGRLIRGAVERAKRMLGCDDIDVHYFGDTPIDMGGAHEAGVHCLAVATGAFSKEELLQHAQDGDAVLDNLTDSQLVLRLLGLRAPLPN</sequence>
<dbReference type="Proteomes" id="UP001141327">
    <property type="component" value="Unassembled WGS sequence"/>
</dbReference>
<dbReference type="PANTHER" id="PTHR43434">
    <property type="entry name" value="PHOSPHOGLYCOLATE PHOSPHATASE"/>
    <property type="match status" value="1"/>
</dbReference>
<protein>
    <submittedName>
        <fullName evidence="1">Phosphoglycolate phosphatase</fullName>
    </submittedName>
</protein>
<dbReference type="InterPro" id="IPR023198">
    <property type="entry name" value="PGP-like_dom2"/>
</dbReference>
<accession>A0ABQ8U5V9</accession>
<dbReference type="EMBL" id="JAPMOS010000225">
    <property type="protein sequence ID" value="KAJ4453712.1"/>
    <property type="molecule type" value="Genomic_DNA"/>
</dbReference>
<dbReference type="InterPro" id="IPR023214">
    <property type="entry name" value="HAD_sf"/>
</dbReference>